<dbReference type="EC" id="2.2.1.9" evidence="7"/>
<dbReference type="Pfam" id="PF16582">
    <property type="entry name" value="TPP_enzyme_M_2"/>
    <property type="match status" value="1"/>
</dbReference>
<gene>
    <name evidence="7 11" type="primary">menD</name>
    <name evidence="11" type="ORF">ACFSVN_08210</name>
</gene>
<dbReference type="PIRSF" id="PIRSF004983">
    <property type="entry name" value="MenD"/>
    <property type="match status" value="1"/>
</dbReference>
<dbReference type="EMBL" id="JBHULI010000024">
    <property type="protein sequence ID" value="MFD2532425.1"/>
    <property type="molecule type" value="Genomic_DNA"/>
</dbReference>
<keyword evidence="3 7" id="KW-0479">Metal-binding</keyword>
<dbReference type="Pfam" id="PF02776">
    <property type="entry name" value="TPP_enzyme_N"/>
    <property type="match status" value="1"/>
</dbReference>
<evidence type="ECO:0000313" key="12">
    <source>
        <dbReference type="Proteomes" id="UP001597460"/>
    </source>
</evidence>
<evidence type="ECO:0000256" key="2">
    <source>
        <dbReference type="ARBA" id="ARBA00022679"/>
    </source>
</evidence>
<dbReference type="InterPro" id="IPR004433">
    <property type="entry name" value="MenaQ_synth_MenD"/>
</dbReference>
<dbReference type="Gene3D" id="3.40.50.1220">
    <property type="entry name" value="TPP-binding domain"/>
    <property type="match status" value="1"/>
</dbReference>
<evidence type="ECO:0000256" key="5">
    <source>
        <dbReference type="ARBA" id="ARBA00023052"/>
    </source>
</evidence>
<dbReference type="InterPro" id="IPR029035">
    <property type="entry name" value="DHS-like_NAD/FAD-binding_dom"/>
</dbReference>
<comment type="function">
    <text evidence="7">Catalyzes the thiamine diphosphate-dependent decarboxylation of 2-oxoglutarate and the subsequent addition of the resulting succinic semialdehyde-thiamine pyrophosphate anion to isochorismate to yield 2-succinyl-5-enolpyruvyl-6-hydroxy-3-cyclohexene-1-carboxylate (SEPHCHC).</text>
</comment>
<reference evidence="12" key="1">
    <citation type="journal article" date="2019" name="Int. J. Syst. Evol. Microbiol.">
        <title>The Global Catalogue of Microorganisms (GCM) 10K type strain sequencing project: providing services to taxonomists for standard genome sequencing and annotation.</title>
        <authorList>
            <consortium name="The Broad Institute Genomics Platform"/>
            <consortium name="The Broad Institute Genome Sequencing Center for Infectious Disease"/>
            <person name="Wu L."/>
            <person name="Ma J."/>
        </authorList>
    </citation>
    <scope>NUCLEOTIDE SEQUENCE [LARGE SCALE GENOMIC DNA]</scope>
    <source>
        <strain evidence="12">KCTC 52042</strain>
    </source>
</reference>
<dbReference type="PANTHER" id="PTHR42916:SF1">
    <property type="entry name" value="PROTEIN PHYLLO, CHLOROPLASTIC"/>
    <property type="match status" value="1"/>
</dbReference>
<evidence type="ECO:0000259" key="10">
    <source>
        <dbReference type="Pfam" id="PF16582"/>
    </source>
</evidence>
<evidence type="ECO:0000256" key="4">
    <source>
        <dbReference type="ARBA" id="ARBA00022842"/>
    </source>
</evidence>
<comment type="pathway">
    <text evidence="7">Quinol/quinone metabolism; 1,4-dihydroxy-2-naphthoate biosynthesis; 1,4-dihydroxy-2-naphthoate from chorismate: step 2/7.</text>
</comment>
<comment type="pathway">
    <text evidence="7">Quinol/quinone metabolism; menaquinone biosynthesis.</text>
</comment>
<comment type="caution">
    <text evidence="11">The sequence shown here is derived from an EMBL/GenBank/DDBJ whole genome shotgun (WGS) entry which is preliminary data.</text>
</comment>
<keyword evidence="1 7" id="KW-0474">Menaquinone biosynthesis</keyword>
<dbReference type="Proteomes" id="UP001597460">
    <property type="component" value="Unassembled WGS sequence"/>
</dbReference>
<keyword evidence="5 7" id="KW-0786">Thiamine pyrophosphate</keyword>
<dbReference type="InterPro" id="IPR032264">
    <property type="entry name" value="MenD_middle"/>
</dbReference>
<dbReference type="GO" id="GO:0070204">
    <property type="term" value="F:2-succinyl-5-enolpyruvyl-6-hydroxy-3-cyclohexene-1-carboxylic-acid synthase activity"/>
    <property type="evidence" value="ECO:0007669"/>
    <property type="project" value="UniProtKB-EC"/>
</dbReference>
<sequence length="570" mass="62983">MQENEPQNVAFYGSTLFVRSLFEEGVQHVVISPGSRSTSLTLAFSAHSGFSKHIGIDERSAAFMALGMAKSSGMPTALVCTSGTALANYFPAVVEAAQSGTPLIILSADRPSHYRGLGSSQTIDQLKIFGNYPVFFHEAGEPDGNERSHKRLRLAAAQAVQEAVAKGGVAHINFPFSKPFEPDNKFLKHIEFENEKRSRKPSPKYAKEIGPVEMGETFWSDLISAEKPLIIVGPTTPADRLEFITPLARALDAPILAEPGSQVPTSRHTIQGFDGFMKNPGNSEMLKADLIMRFGQQPVSKAVNQYLDRYKEVMQISFMNSNNWIDGSLTSHKQVTLNAPLQIPEVTGAADKNWLKKWKKIEKEFKVFREENLHPSTPITDGYVFSKITEIQPKKAFTMLSNSFPVRDMSLFGEFDGKEIHVNRGAAGIDGIISTAIGLSVSTERPGTLMIGDIAFLHDTNGLLLAKEVNQPLVIVVLNNGGGTIFRILPVHKIKDKYNTYFETPQKAKIAALCRAHNIDHTLVSRPEQIIPTFDKLIERKGVHVMECITGADESMSQRQSLWNYKINKG</sequence>
<evidence type="ECO:0000256" key="6">
    <source>
        <dbReference type="ARBA" id="ARBA00023211"/>
    </source>
</evidence>
<dbReference type="HAMAP" id="MF_01659">
    <property type="entry name" value="MenD"/>
    <property type="match status" value="1"/>
</dbReference>
<keyword evidence="12" id="KW-1185">Reference proteome</keyword>
<keyword evidence="2 7" id="KW-0808">Transferase</keyword>
<keyword evidence="4 7" id="KW-0460">Magnesium</keyword>
<comment type="similarity">
    <text evidence="7">Belongs to the TPP enzyme family. MenD subfamily.</text>
</comment>
<comment type="catalytic activity">
    <reaction evidence="7">
        <text>isochorismate + 2-oxoglutarate + H(+) = 5-enolpyruvoyl-6-hydroxy-2-succinyl-cyclohex-3-ene-1-carboxylate + CO2</text>
        <dbReference type="Rhea" id="RHEA:25593"/>
        <dbReference type="ChEBI" id="CHEBI:15378"/>
        <dbReference type="ChEBI" id="CHEBI:16526"/>
        <dbReference type="ChEBI" id="CHEBI:16810"/>
        <dbReference type="ChEBI" id="CHEBI:29780"/>
        <dbReference type="ChEBI" id="CHEBI:58818"/>
        <dbReference type="EC" id="2.2.1.9"/>
    </reaction>
</comment>
<evidence type="ECO:0000256" key="1">
    <source>
        <dbReference type="ARBA" id="ARBA00022428"/>
    </source>
</evidence>
<dbReference type="CDD" id="cd02009">
    <property type="entry name" value="TPP_SHCHC_synthase"/>
    <property type="match status" value="1"/>
</dbReference>
<organism evidence="11 12">
    <name type="scientific">Gracilimonas halophila</name>
    <dbReference type="NCBI Taxonomy" id="1834464"/>
    <lineage>
        <taxon>Bacteria</taxon>
        <taxon>Pseudomonadati</taxon>
        <taxon>Balneolota</taxon>
        <taxon>Balneolia</taxon>
        <taxon>Balneolales</taxon>
        <taxon>Balneolaceae</taxon>
        <taxon>Gracilimonas</taxon>
    </lineage>
</organism>
<dbReference type="CDD" id="cd07037">
    <property type="entry name" value="TPP_PYR_MenD"/>
    <property type="match status" value="1"/>
</dbReference>
<feature type="domain" description="Menaquinone biosynthesis protein MenD middle" evidence="10">
    <location>
        <begin position="223"/>
        <end position="394"/>
    </location>
</feature>
<dbReference type="Pfam" id="PF02775">
    <property type="entry name" value="TPP_enzyme_C"/>
    <property type="match status" value="1"/>
</dbReference>
<dbReference type="SUPFAM" id="SSF52467">
    <property type="entry name" value="DHS-like NAD/FAD-binding domain"/>
    <property type="match status" value="1"/>
</dbReference>
<comment type="cofactor">
    <cofactor evidence="7">
        <name>thiamine diphosphate</name>
        <dbReference type="ChEBI" id="CHEBI:58937"/>
    </cofactor>
    <text evidence="7">Binds 1 thiamine pyrophosphate per subunit.</text>
</comment>
<keyword evidence="6 7" id="KW-0464">Manganese</keyword>
<evidence type="ECO:0000259" key="9">
    <source>
        <dbReference type="Pfam" id="PF02776"/>
    </source>
</evidence>
<feature type="domain" description="Thiamine pyrophosphate enzyme N-terminal TPP-binding" evidence="9">
    <location>
        <begin position="13"/>
        <end position="127"/>
    </location>
</feature>
<protein>
    <recommendedName>
        <fullName evidence="7">2-succinyl-5-enolpyruvyl-6-hydroxy-3-cyclohexene-1-carboxylate synthase</fullName>
        <shortName evidence="7">SEPHCHC synthase</shortName>
        <ecNumber evidence="7">2.2.1.9</ecNumber>
    </recommendedName>
    <alternativeName>
        <fullName evidence="7">Menaquinone biosynthesis protein MenD</fullName>
    </alternativeName>
</protein>
<dbReference type="RefSeq" id="WP_390300866.1">
    <property type="nucleotide sequence ID" value="NZ_JBHULI010000024.1"/>
</dbReference>
<comment type="cofactor">
    <cofactor evidence="7">
        <name>Mg(2+)</name>
        <dbReference type="ChEBI" id="CHEBI:18420"/>
    </cofactor>
    <cofactor evidence="7">
        <name>Mn(2+)</name>
        <dbReference type="ChEBI" id="CHEBI:29035"/>
    </cofactor>
</comment>
<evidence type="ECO:0000313" key="11">
    <source>
        <dbReference type="EMBL" id="MFD2532425.1"/>
    </source>
</evidence>
<dbReference type="PANTHER" id="PTHR42916">
    <property type="entry name" value="2-SUCCINYL-5-ENOLPYRUVYL-6-HYDROXY-3-CYCLOHEXENE-1-CARBOXYLATE SYNTHASE"/>
    <property type="match status" value="1"/>
</dbReference>
<dbReference type="NCBIfam" id="TIGR00173">
    <property type="entry name" value="menD"/>
    <property type="match status" value="1"/>
</dbReference>
<accession>A0ABW5JJ08</accession>
<feature type="domain" description="Thiamine pyrophosphate enzyme TPP-binding" evidence="8">
    <location>
        <begin position="433"/>
        <end position="548"/>
    </location>
</feature>
<dbReference type="InterPro" id="IPR029061">
    <property type="entry name" value="THDP-binding"/>
</dbReference>
<evidence type="ECO:0000259" key="8">
    <source>
        <dbReference type="Pfam" id="PF02775"/>
    </source>
</evidence>
<dbReference type="InterPro" id="IPR012001">
    <property type="entry name" value="Thiamin_PyroP_enz_TPP-bd_dom"/>
</dbReference>
<evidence type="ECO:0000256" key="7">
    <source>
        <dbReference type="HAMAP-Rule" id="MF_01659"/>
    </source>
</evidence>
<dbReference type="Gene3D" id="3.40.50.970">
    <property type="match status" value="2"/>
</dbReference>
<proteinExistence type="inferred from homology"/>
<name>A0ABW5JJ08_9BACT</name>
<evidence type="ECO:0000256" key="3">
    <source>
        <dbReference type="ARBA" id="ARBA00022723"/>
    </source>
</evidence>
<comment type="subunit">
    <text evidence="7">Homodimer.</text>
</comment>
<dbReference type="InterPro" id="IPR011766">
    <property type="entry name" value="TPP_enzyme_TPP-bd"/>
</dbReference>
<dbReference type="SUPFAM" id="SSF52518">
    <property type="entry name" value="Thiamin diphosphate-binding fold (THDP-binding)"/>
    <property type="match status" value="2"/>
</dbReference>